<evidence type="ECO:0000259" key="6">
    <source>
        <dbReference type="Pfam" id="PF02463"/>
    </source>
</evidence>
<feature type="region of interest" description="Disordered" evidence="5">
    <location>
        <begin position="391"/>
        <end position="410"/>
    </location>
</feature>
<feature type="region of interest" description="Disordered" evidence="5">
    <location>
        <begin position="268"/>
        <end position="288"/>
    </location>
</feature>
<dbReference type="Gene3D" id="1.10.287.1490">
    <property type="match status" value="1"/>
</dbReference>
<evidence type="ECO:0000256" key="2">
    <source>
        <dbReference type="ARBA" id="ARBA00018687"/>
    </source>
</evidence>
<feature type="region of interest" description="Disordered" evidence="5">
    <location>
        <begin position="1080"/>
        <end position="1104"/>
    </location>
</feature>
<gene>
    <name evidence="7" type="ORF">N7G274_004494</name>
</gene>
<dbReference type="Gene3D" id="3.40.50.300">
    <property type="entry name" value="P-loop containing nucleotide triphosphate hydrolases"/>
    <property type="match status" value="2"/>
</dbReference>
<dbReference type="InterPro" id="IPR027417">
    <property type="entry name" value="P-loop_NTPase"/>
</dbReference>
<dbReference type="EMBL" id="JBEFKJ010000013">
    <property type="protein sequence ID" value="KAL2042735.1"/>
    <property type="molecule type" value="Genomic_DNA"/>
</dbReference>
<reference evidence="7 8" key="1">
    <citation type="submission" date="2024-09" db="EMBL/GenBank/DDBJ databases">
        <title>Rethinking Asexuality: The Enigmatic Case of Functional Sexual Genes in Lepraria (Stereocaulaceae).</title>
        <authorList>
            <person name="Doellman M."/>
            <person name="Sun Y."/>
            <person name="Barcenas-Pena A."/>
            <person name="Lumbsch H.T."/>
            <person name="Grewe F."/>
        </authorList>
    </citation>
    <scope>NUCLEOTIDE SEQUENCE [LARGE SCALE GENOMIC DNA]</scope>
    <source>
        <strain evidence="7 8">Mercado 3170</strain>
    </source>
</reference>
<dbReference type="PANTHER" id="PTHR45916">
    <property type="entry name" value="STRUCTURAL MAINTENANCE OF CHROMOSOMES PROTEIN 5"/>
    <property type="match status" value="1"/>
</dbReference>
<evidence type="ECO:0000256" key="1">
    <source>
        <dbReference type="ARBA" id="ARBA00010171"/>
    </source>
</evidence>
<comment type="caution">
    <text evidence="7">The sequence shown here is derived from an EMBL/GenBank/DDBJ whole genome shotgun (WGS) entry which is preliminary data.</text>
</comment>
<evidence type="ECO:0000313" key="7">
    <source>
        <dbReference type="EMBL" id="KAL2042735.1"/>
    </source>
</evidence>
<dbReference type="SUPFAM" id="SSF52540">
    <property type="entry name" value="P-loop containing nucleoside triphosphate hydrolases"/>
    <property type="match status" value="1"/>
</dbReference>
<feature type="domain" description="RecF/RecN/SMC N-terminal" evidence="6">
    <location>
        <begin position="87"/>
        <end position="1067"/>
    </location>
</feature>
<feature type="region of interest" description="Disordered" evidence="5">
    <location>
        <begin position="1"/>
        <end position="80"/>
    </location>
</feature>
<dbReference type="PANTHER" id="PTHR45916:SF1">
    <property type="entry name" value="STRUCTURAL MAINTENANCE OF CHROMOSOMES PROTEIN 5"/>
    <property type="match status" value="1"/>
</dbReference>
<evidence type="ECO:0000256" key="5">
    <source>
        <dbReference type="SAM" id="MobiDB-lite"/>
    </source>
</evidence>
<evidence type="ECO:0000256" key="4">
    <source>
        <dbReference type="SAM" id="Coils"/>
    </source>
</evidence>
<accession>A0ABR4AC92</accession>
<feature type="compositionally biased region" description="Polar residues" evidence="5">
    <location>
        <begin position="47"/>
        <end position="75"/>
    </location>
</feature>
<comment type="similarity">
    <text evidence="1">Belongs to the SMC family. SMC5 subfamily.</text>
</comment>
<organism evidence="7 8">
    <name type="scientific">Stereocaulon virgatum</name>
    <dbReference type="NCBI Taxonomy" id="373712"/>
    <lineage>
        <taxon>Eukaryota</taxon>
        <taxon>Fungi</taxon>
        <taxon>Dikarya</taxon>
        <taxon>Ascomycota</taxon>
        <taxon>Pezizomycotina</taxon>
        <taxon>Lecanoromycetes</taxon>
        <taxon>OSLEUM clade</taxon>
        <taxon>Lecanoromycetidae</taxon>
        <taxon>Lecanorales</taxon>
        <taxon>Lecanorineae</taxon>
        <taxon>Stereocaulaceae</taxon>
        <taxon>Stereocaulon</taxon>
    </lineage>
</organism>
<feature type="coiled-coil region" evidence="4">
    <location>
        <begin position="469"/>
        <end position="503"/>
    </location>
</feature>
<feature type="compositionally biased region" description="Basic and acidic residues" evidence="5">
    <location>
        <begin position="279"/>
        <end position="288"/>
    </location>
</feature>
<feature type="coiled-coil region" evidence="4">
    <location>
        <begin position="933"/>
        <end position="960"/>
    </location>
</feature>
<sequence>MPTAITPRRRSRDDRESDEADCGFPDMVSSFQPEFGSNKRTRLHDGSASTSPGGTSLTNSYHSQSSLLQSETLRSQGARRKYQPGSIVRVKLANFVTYKAVEFFPGPSLNMVIGPNGTGKSTLVCAICLGLGWGPQHLGRAKEVSEYVKHGSQEAMIEIELAKDGKRFKDNIIIQCIIKREGNKSIYSVDGKPQGKKAVVDLARSLSIQIDNLCQFLPQDKVVEFAAMTPVELLRSTQRAVASQEMIEMHEQLKDLGKKQKDAQAKCTADQDSLTNLESRQRGQEADVERMREREQAVKHVSYLEAARPFAAYRTARLVHMAAKDKRKEASEELDKLRNEVEPSLRALNAKQRYKDQIEKVEAERRDAIREAERRADGIDKKFRDLQDRHNEGVAQYEAERSKGREKKQEIARHEDTIRRLKRQMEEQPSELDVQAFNERIREKRRVIQNCHDQITELKSKQSELTSQGREKKLQVQQAEKELAKLGSQAGKQEKKLQNASRDTAKLWDWVQHHQDEFEKPVFGPPIVECSVKEPRYVDLVESLFQKGIMLSFTVQTKNDFKKLSDVAESQRLSEISIKTMGDGLEPFQPLVSADEMRRFGFDYWALDLLEGPERILAMLCAEVHIHATGVAIRDTNNKQFEMLQNSPISAWVTSKSTYKINRRREYGPGATSTQVKAVRKAAVWTEQPVDLTAKKALQGSIASLNEEVVACSADIGEAQTRILAWRDSIQTASEEEKQLTAEKTIKQKAIGEFKALPTKLAANEDKLSSAQAAISAIRDRLRAIVDQQDLIAMERAQVALDYADAVEAFQVCHNSLHEAEILLIEATSDYDVLKARNSSVAELLRSQQCQVDELVKETNDAQREAHSLLVTCRRILAAGGDDELLNFLRRLPEGQTTEDLEAEIDSEKARLELMHEGNGGVIKEYEARQKKIDSLTSRLEEIKFALSELDDKIKELRDQWEPHLDSLVGKISEAFSFNMEQISCAGEVGVYKDEDFDQWAIQIRVKFREHEPLTTLDSHRQSGGERAVSTIFYLMSLQSLTRSPFRVVDEINQGMDPRNERLVHKRMVGIACGIVDRPSNNTATTQRGKEIMGDEEVDSDDDTGRGGSQYFLITPKLLHNLTYERGMRVLCIASGEYMPAERSRVDFKGCVELMKGLRAGGMNVAAA</sequence>
<dbReference type="Pfam" id="PF02463">
    <property type="entry name" value="SMC_N"/>
    <property type="match status" value="1"/>
</dbReference>
<keyword evidence="8" id="KW-1185">Reference proteome</keyword>
<evidence type="ECO:0000256" key="3">
    <source>
        <dbReference type="ARBA" id="ARBA00023054"/>
    </source>
</evidence>
<name>A0ABR4AC92_9LECA</name>
<dbReference type="Proteomes" id="UP001590950">
    <property type="component" value="Unassembled WGS sequence"/>
</dbReference>
<proteinExistence type="inferred from homology"/>
<keyword evidence="3 4" id="KW-0175">Coiled coil</keyword>
<protein>
    <recommendedName>
        <fullName evidence="2">Structural maintenance of chromosomes protein 5</fullName>
    </recommendedName>
</protein>
<dbReference type="InterPro" id="IPR003395">
    <property type="entry name" value="RecF/RecN/SMC_N"/>
</dbReference>
<evidence type="ECO:0000313" key="8">
    <source>
        <dbReference type="Proteomes" id="UP001590950"/>
    </source>
</evidence>